<protein>
    <recommendedName>
        <fullName evidence="7">Peptidase A1 domain-containing protein</fullName>
    </recommendedName>
</protein>
<dbReference type="PANTHER" id="PTHR47967">
    <property type="entry name" value="OS07G0603500 PROTEIN-RELATED"/>
    <property type="match status" value="1"/>
</dbReference>
<feature type="domain" description="Peptidase A1" evidence="7">
    <location>
        <begin position="100"/>
        <end position="438"/>
    </location>
</feature>
<dbReference type="Pfam" id="PF14543">
    <property type="entry name" value="TAXi_N"/>
    <property type="match status" value="1"/>
</dbReference>
<sequence>MIKATLIVLEIITFLLSAPCYNTKIPNGLTLKMIHRDSPDSPIYRANLTDKERMEKYIKLSSAKVKSLEIMSVVSKNKSFVSVEPNRAIRPTITKHDDSYMVQVGIGTFGNENPVSKIYYLYLDTGNELIWTQCKAAGDNHFHQVGPLFPESESSSYHPISCDNCPPNSKCEAGVCIVNIKYHVQSRVSAILATEVFTFATEGGHSQSIPNIIFGCGINMQDFPEGKNEHNQISGTLGMGYGFYGLMEQTQMVFGGIFSYCLQPIVRERYSSPMTPMYLRFGNDLLPGPISGLMTMMATSIFRNQHLTPYYLNVEDISVGFRRLKFLPDFFAIKDDGTGGFVIDSDTPEMGYGLCYKRFYNPKTVILPTVTFHFSNNADYVIPTRYVFYKSMSRTLKRNGDMYCMNFFYNDHRSYLGAFHQVDKRIIYDTKHSMLYFAEADCSQVN</sequence>
<evidence type="ECO:0000313" key="8">
    <source>
        <dbReference type="EMBL" id="KAK9757368.1"/>
    </source>
</evidence>
<dbReference type="AlphaFoldDB" id="A0AAW1NJ16"/>
<keyword evidence="3" id="KW-0064">Aspartyl protease</keyword>
<dbReference type="InterPro" id="IPR032799">
    <property type="entry name" value="TAXi_C"/>
</dbReference>
<dbReference type="PROSITE" id="PS51767">
    <property type="entry name" value="PEPTIDASE_A1"/>
    <property type="match status" value="1"/>
</dbReference>
<dbReference type="InterPro" id="IPR033121">
    <property type="entry name" value="PEPTIDASE_A1"/>
</dbReference>
<evidence type="ECO:0000256" key="5">
    <source>
        <dbReference type="ARBA" id="ARBA00023180"/>
    </source>
</evidence>
<evidence type="ECO:0000256" key="2">
    <source>
        <dbReference type="ARBA" id="ARBA00022670"/>
    </source>
</evidence>
<organism evidence="8 9">
    <name type="scientific">Saponaria officinalis</name>
    <name type="common">Common soapwort</name>
    <name type="synonym">Lychnis saponaria</name>
    <dbReference type="NCBI Taxonomy" id="3572"/>
    <lineage>
        <taxon>Eukaryota</taxon>
        <taxon>Viridiplantae</taxon>
        <taxon>Streptophyta</taxon>
        <taxon>Embryophyta</taxon>
        <taxon>Tracheophyta</taxon>
        <taxon>Spermatophyta</taxon>
        <taxon>Magnoliopsida</taxon>
        <taxon>eudicotyledons</taxon>
        <taxon>Gunneridae</taxon>
        <taxon>Pentapetalae</taxon>
        <taxon>Caryophyllales</taxon>
        <taxon>Caryophyllaceae</taxon>
        <taxon>Caryophylleae</taxon>
        <taxon>Saponaria</taxon>
    </lineage>
</organism>
<evidence type="ECO:0000256" key="3">
    <source>
        <dbReference type="ARBA" id="ARBA00022750"/>
    </source>
</evidence>
<comment type="caution">
    <text evidence="8">The sequence shown here is derived from an EMBL/GenBank/DDBJ whole genome shotgun (WGS) entry which is preliminary data.</text>
</comment>
<dbReference type="PANTHER" id="PTHR47967:SF123">
    <property type="entry name" value="ASPARTIC PROTEINASE NEPENTHESIN-1-LIKE"/>
    <property type="match status" value="1"/>
</dbReference>
<dbReference type="GO" id="GO:0004190">
    <property type="term" value="F:aspartic-type endopeptidase activity"/>
    <property type="evidence" value="ECO:0007669"/>
    <property type="project" value="UniProtKB-KW"/>
</dbReference>
<keyword evidence="9" id="KW-1185">Reference proteome</keyword>
<evidence type="ECO:0000256" key="1">
    <source>
        <dbReference type="ARBA" id="ARBA00007447"/>
    </source>
</evidence>
<dbReference type="CDD" id="cd05476">
    <property type="entry name" value="pepsin_A_like_plant"/>
    <property type="match status" value="1"/>
</dbReference>
<proteinExistence type="inferred from homology"/>
<evidence type="ECO:0000259" key="7">
    <source>
        <dbReference type="PROSITE" id="PS51767"/>
    </source>
</evidence>
<comment type="similarity">
    <text evidence="1">Belongs to the peptidase A1 family.</text>
</comment>
<keyword evidence="2" id="KW-0645">Protease</keyword>
<dbReference type="Proteomes" id="UP001443914">
    <property type="component" value="Unassembled WGS sequence"/>
</dbReference>
<dbReference type="EMBL" id="JBDFQZ010000001">
    <property type="protein sequence ID" value="KAK9757368.1"/>
    <property type="molecule type" value="Genomic_DNA"/>
</dbReference>
<feature type="signal peptide" evidence="6">
    <location>
        <begin position="1"/>
        <end position="17"/>
    </location>
</feature>
<dbReference type="InterPro" id="IPR021109">
    <property type="entry name" value="Peptidase_aspartic_dom_sf"/>
</dbReference>
<evidence type="ECO:0000313" key="9">
    <source>
        <dbReference type="Proteomes" id="UP001443914"/>
    </source>
</evidence>
<dbReference type="SUPFAM" id="SSF50630">
    <property type="entry name" value="Acid proteases"/>
    <property type="match status" value="1"/>
</dbReference>
<dbReference type="Pfam" id="PF14541">
    <property type="entry name" value="TAXi_C"/>
    <property type="match status" value="1"/>
</dbReference>
<dbReference type="Gene3D" id="2.40.70.10">
    <property type="entry name" value="Acid Proteases"/>
    <property type="match status" value="3"/>
</dbReference>
<accession>A0AAW1NJ16</accession>
<keyword evidence="6" id="KW-0732">Signal</keyword>
<dbReference type="InterPro" id="IPR034161">
    <property type="entry name" value="Pepsin-like_plant"/>
</dbReference>
<feature type="chain" id="PRO_5043486395" description="Peptidase A1 domain-containing protein" evidence="6">
    <location>
        <begin position="18"/>
        <end position="446"/>
    </location>
</feature>
<dbReference type="InterPro" id="IPR051708">
    <property type="entry name" value="Plant_Aspart_Prot_A1"/>
</dbReference>
<reference evidence="8" key="1">
    <citation type="submission" date="2024-03" db="EMBL/GenBank/DDBJ databases">
        <title>WGS assembly of Saponaria officinalis var. Norfolk2.</title>
        <authorList>
            <person name="Jenkins J."/>
            <person name="Shu S."/>
            <person name="Grimwood J."/>
            <person name="Barry K."/>
            <person name="Goodstein D."/>
            <person name="Schmutz J."/>
            <person name="Leebens-Mack J."/>
            <person name="Osbourn A."/>
        </authorList>
    </citation>
    <scope>NUCLEOTIDE SEQUENCE [LARGE SCALE GENOMIC DNA]</scope>
    <source>
        <strain evidence="8">JIC</strain>
    </source>
</reference>
<keyword evidence="4" id="KW-0378">Hydrolase</keyword>
<evidence type="ECO:0000256" key="6">
    <source>
        <dbReference type="SAM" id="SignalP"/>
    </source>
</evidence>
<dbReference type="InterPro" id="IPR032861">
    <property type="entry name" value="TAXi_N"/>
</dbReference>
<name>A0AAW1NJ16_SAPOF</name>
<dbReference type="GO" id="GO:0006508">
    <property type="term" value="P:proteolysis"/>
    <property type="evidence" value="ECO:0007669"/>
    <property type="project" value="UniProtKB-KW"/>
</dbReference>
<keyword evidence="5" id="KW-0325">Glycoprotein</keyword>
<evidence type="ECO:0000256" key="4">
    <source>
        <dbReference type="ARBA" id="ARBA00022801"/>
    </source>
</evidence>
<dbReference type="GO" id="GO:0005576">
    <property type="term" value="C:extracellular region"/>
    <property type="evidence" value="ECO:0007669"/>
    <property type="project" value="TreeGrafter"/>
</dbReference>
<gene>
    <name evidence="8" type="ORF">RND81_01G157600</name>
</gene>